<reference evidence="1" key="2">
    <citation type="submission" date="2020-09" db="EMBL/GenBank/DDBJ databases">
        <authorList>
            <person name="Sun Q."/>
            <person name="Zhou Y."/>
        </authorList>
    </citation>
    <scope>NUCLEOTIDE SEQUENCE</scope>
    <source>
        <strain evidence="1">CGMCC 1.6333</strain>
    </source>
</reference>
<evidence type="ECO:0008006" key="3">
    <source>
        <dbReference type="Google" id="ProtNLM"/>
    </source>
</evidence>
<comment type="caution">
    <text evidence="1">The sequence shown here is derived from an EMBL/GenBank/DDBJ whole genome shotgun (WGS) entry which is preliminary data.</text>
</comment>
<dbReference type="Proteomes" id="UP000618460">
    <property type="component" value="Unassembled WGS sequence"/>
</dbReference>
<evidence type="ECO:0000313" key="2">
    <source>
        <dbReference type="Proteomes" id="UP000618460"/>
    </source>
</evidence>
<dbReference type="RefSeq" id="WP_117153665.1">
    <property type="nucleotide sequence ID" value="NZ_BMLG01000004.1"/>
</dbReference>
<keyword evidence="2" id="KW-1185">Reference proteome</keyword>
<proteinExistence type="predicted"/>
<evidence type="ECO:0000313" key="1">
    <source>
        <dbReference type="EMBL" id="GGM28184.1"/>
    </source>
</evidence>
<reference evidence="1" key="1">
    <citation type="journal article" date="2014" name="Int. J. Syst. Evol. Microbiol.">
        <title>Complete genome sequence of Corynebacterium casei LMG S-19264T (=DSM 44701T), isolated from a smear-ripened cheese.</title>
        <authorList>
            <consortium name="US DOE Joint Genome Institute (JGI-PGF)"/>
            <person name="Walter F."/>
            <person name="Albersmeier A."/>
            <person name="Kalinowski J."/>
            <person name="Ruckert C."/>
        </authorList>
    </citation>
    <scope>NUCLEOTIDE SEQUENCE</scope>
    <source>
        <strain evidence="1">CGMCC 1.6333</strain>
    </source>
</reference>
<dbReference type="OrthoDB" id="2958758at2"/>
<name>A0A917TN11_9BACI</name>
<sequence length="448" mass="52933">MKKLAKKVLYLLRFNQDRNQWNCGLEDKETWRIITAIADHNDFSEIIDIEDAEDWILNIFNWLDLHNKEELQLSDAYEVLRLLKNNLETNVKDYWVIFPLVNATLGSTINISDGIYIVGGEEEDILEQLHGITKLPLRELEGRFEHTIRTRSSAFISHPVMAIKKHHQFSSVNRMASDSVFYAISILNVLYRAKIYPQYENTRISLAMSKLLRNRGDSRELDKINKHITVHGEKNWRHIPINFNYTCNFNLEWLKQAEYKSRFIELYNWTQNRDDIEELKVRFLRALKFFIKAMNFGKIHNSFDSESDTVLYLNISAEVMLLKKNEDKRNVRKDKLTFLLDNLVNVNSDQKESFENVCKSRNEFVHDGLEYIDDYFYRNELDPFINDAKGKTDLDIFIKVIATLISKADLYIEFALNNKKHSNFNVKESWFNLLKESYDGNNILITDI</sequence>
<gene>
    <name evidence="1" type="ORF">GCM10011351_12610</name>
</gene>
<accession>A0A917TN11</accession>
<dbReference type="EMBL" id="BMLG01000004">
    <property type="protein sequence ID" value="GGM28184.1"/>
    <property type="molecule type" value="Genomic_DNA"/>
</dbReference>
<protein>
    <recommendedName>
        <fullName evidence="3">Apea-like HEPN domain-containing protein</fullName>
    </recommendedName>
</protein>
<dbReference type="AlphaFoldDB" id="A0A917TN11"/>
<organism evidence="1 2">
    <name type="scientific">Paraliobacillus quinghaiensis</name>
    <dbReference type="NCBI Taxonomy" id="470815"/>
    <lineage>
        <taxon>Bacteria</taxon>
        <taxon>Bacillati</taxon>
        <taxon>Bacillota</taxon>
        <taxon>Bacilli</taxon>
        <taxon>Bacillales</taxon>
        <taxon>Bacillaceae</taxon>
        <taxon>Paraliobacillus</taxon>
    </lineage>
</organism>